<protein>
    <submittedName>
        <fullName evidence="1">DUF6037 family protein</fullName>
    </submittedName>
</protein>
<organism evidence="1 2">
    <name type="scientific">Actinotignum urinale</name>
    <dbReference type="NCBI Taxonomy" id="190146"/>
    <lineage>
        <taxon>Bacteria</taxon>
        <taxon>Bacillati</taxon>
        <taxon>Actinomycetota</taxon>
        <taxon>Actinomycetes</taxon>
        <taxon>Actinomycetales</taxon>
        <taxon>Actinomycetaceae</taxon>
        <taxon>Actinotignum</taxon>
    </lineage>
</organism>
<dbReference type="InterPro" id="IPR046100">
    <property type="entry name" value="DUF6037"/>
</dbReference>
<accession>A0ABU5G676</accession>
<dbReference type="Pfam" id="PF19503">
    <property type="entry name" value="DUF6037"/>
    <property type="match status" value="1"/>
</dbReference>
<dbReference type="Proteomes" id="UP001275049">
    <property type="component" value="Unassembled WGS sequence"/>
</dbReference>
<sequence>MPDLGTQDNWVILTDFVKTHKIDRFSWSINDGNHRFQFIFTQLQPLTPGQKCAELYIIEQNAKRPWSQTIDILCSRKKWLYPGNAREFNENGLKNALNIKPNRDTDNRWSTKEWIMGAFKHLTQPGVVSRPLPHQLPPNIHKRIVEEKNKIYFLYMRHTGHPSANNLEKTRLLIGEHAYMFARTYGYSSHWSDNPKDFSDKEWNDWINTISGNTISCGNGSS</sequence>
<evidence type="ECO:0000313" key="1">
    <source>
        <dbReference type="EMBL" id="MDY5132861.1"/>
    </source>
</evidence>
<name>A0ABU5G676_9ACTO</name>
<evidence type="ECO:0000313" key="2">
    <source>
        <dbReference type="Proteomes" id="UP001275049"/>
    </source>
</evidence>
<keyword evidence="2" id="KW-1185">Reference proteome</keyword>
<reference evidence="1 2" key="1">
    <citation type="submission" date="2023-10" db="EMBL/GenBank/DDBJ databases">
        <title>Whole Genome based description of the genera Actinobaculum and Actinotignum reveals a complex phylogenetic relationship within the species included in the genus Actinotignum.</title>
        <authorList>
            <person name="Jensen C.S."/>
            <person name="Dargis R."/>
            <person name="Kemp M."/>
            <person name="Christensen J.J."/>
        </authorList>
    </citation>
    <scope>NUCLEOTIDE SEQUENCE [LARGE SCALE GENOMIC DNA]</scope>
    <source>
        <strain evidence="1 2">SLA_B974</strain>
    </source>
</reference>
<dbReference type="RefSeq" id="WP_320755107.1">
    <property type="nucleotide sequence ID" value="NZ_JAWNGA010000005.1"/>
</dbReference>
<gene>
    <name evidence="1" type="ORF">R6G86_03760</name>
</gene>
<dbReference type="EMBL" id="JAWNGA010000005">
    <property type="protein sequence ID" value="MDY5132861.1"/>
    <property type="molecule type" value="Genomic_DNA"/>
</dbReference>
<proteinExistence type="predicted"/>
<comment type="caution">
    <text evidence="1">The sequence shown here is derived from an EMBL/GenBank/DDBJ whole genome shotgun (WGS) entry which is preliminary data.</text>
</comment>